<proteinExistence type="inferred from homology"/>
<dbReference type="EC" id="4.1.2.25" evidence="9"/>
<dbReference type="GO" id="GO:0016301">
    <property type="term" value="F:kinase activity"/>
    <property type="evidence" value="ECO:0007669"/>
    <property type="project" value="UniProtKB-KW"/>
</dbReference>
<dbReference type="PROSITE" id="PS00794">
    <property type="entry name" value="HPPK"/>
    <property type="match status" value="1"/>
</dbReference>
<dbReference type="InterPro" id="IPR006156">
    <property type="entry name" value="Dihydroneopterin_aldolase"/>
</dbReference>
<comment type="similarity">
    <text evidence="3">In the N-terminal section; belongs to the DHNA family.</text>
</comment>
<evidence type="ECO:0000259" key="10">
    <source>
        <dbReference type="PROSITE" id="PS00794"/>
    </source>
</evidence>
<dbReference type="Pfam" id="PF01288">
    <property type="entry name" value="HPPK"/>
    <property type="match status" value="1"/>
</dbReference>
<comment type="function">
    <text evidence="9">Catalyzes the conversion of 7,8-dihydroneopterin to 6-hydroxymethyl-7,8-dihydropterin.</text>
</comment>
<comment type="pathway">
    <text evidence="9">Cofactor biosynthesis; tetrahydrofolate biosynthesis; 2-amino-4-hydroxy-6-hydroxymethyl-7,8-dihydropteridine diphosphate from 7,8-dihydroneopterin triphosphate: step 3/4.</text>
</comment>
<keyword evidence="4 11" id="KW-0808">Transferase</keyword>
<dbReference type="AlphaFoldDB" id="A0A9D1DMD1"/>
<reference evidence="11" key="2">
    <citation type="journal article" date="2021" name="PeerJ">
        <title>Extensive microbial diversity within the chicken gut microbiome revealed by metagenomics and culture.</title>
        <authorList>
            <person name="Gilroy R."/>
            <person name="Ravi A."/>
            <person name="Getino M."/>
            <person name="Pursley I."/>
            <person name="Horton D.L."/>
            <person name="Alikhan N.F."/>
            <person name="Baker D."/>
            <person name="Gharbi K."/>
            <person name="Hall N."/>
            <person name="Watson M."/>
            <person name="Adriaenssens E.M."/>
            <person name="Foster-Nyarko E."/>
            <person name="Jarju S."/>
            <person name="Secka A."/>
            <person name="Antonio M."/>
            <person name="Oren A."/>
            <person name="Chaudhuri R.R."/>
            <person name="La Ragione R."/>
            <person name="Hildebrand F."/>
            <person name="Pallen M.J."/>
        </authorList>
    </citation>
    <scope>NUCLEOTIDE SEQUENCE</scope>
    <source>
        <strain evidence="11">ChiGjej3B3-7149</strain>
    </source>
</reference>
<dbReference type="EMBL" id="DVHH01000176">
    <property type="protein sequence ID" value="HIR55399.1"/>
    <property type="molecule type" value="Genomic_DNA"/>
</dbReference>
<keyword evidence="7" id="KW-0067">ATP-binding</keyword>
<evidence type="ECO:0000256" key="2">
    <source>
        <dbReference type="ARBA" id="ARBA00005051"/>
    </source>
</evidence>
<dbReference type="InterPro" id="IPR006157">
    <property type="entry name" value="FolB_dom"/>
</dbReference>
<comment type="pathway">
    <text evidence="2">Cofactor biosynthesis; tetrahydrofolate biosynthesis; 2-amino-4-hydroxy-6-hydroxymethyl-7,8-dihydropteridine diphosphate from 7,8-dihydroneopterin triphosphate: step 4/4.</text>
</comment>
<dbReference type="CDD" id="cd00534">
    <property type="entry name" value="DHNA_DHNTPE"/>
    <property type="match status" value="1"/>
</dbReference>
<dbReference type="NCBIfam" id="TIGR00526">
    <property type="entry name" value="folB_dom"/>
    <property type="match status" value="1"/>
</dbReference>
<comment type="caution">
    <text evidence="11">The sequence shown here is derived from an EMBL/GenBank/DDBJ whole genome shotgun (WGS) entry which is preliminary data.</text>
</comment>
<gene>
    <name evidence="11" type="primary">folK</name>
    <name evidence="11" type="ORF">IAD36_07400</name>
</gene>
<protein>
    <recommendedName>
        <fullName evidence="9">Bifunctional folate synthesis protein</fullName>
    </recommendedName>
    <domain>
        <recommendedName>
            <fullName evidence="9">Dihydroneopterin aldolase</fullName>
            <shortName evidence="9">DHNA</shortName>
            <ecNumber evidence="9">4.1.2.25</ecNumber>
        </recommendedName>
        <alternativeName>
            <fullName evidence="9">7,8-dihydroneopterin aldolase</fullName>
        </alternativeName>
    </domain>
    <domain>
        <recommendedName>
            <fullName evidence="9">2-amino-4-hydroxy-6-hydroxymethyldihydropteridine pyrophosphokinase</fullName>
            <ecNumber evidence="9">2.7.6.3</ecNumber>
        </recommendedName>
        <alternativeName>
            <fullName evidence="9">6-hydroxymethyl-7,8-dihydropterin pyrophosphokinase</fullName>
            <shortName evidence="9">PPPK</shortName>
        </alternativeName>
        <alternativeName>
            <fullName evidence="9">7,8-dihydro-6-hydroxymethylpterin pyrophosphokinase</fullName>
            <shortName evidence="9">HPPK</shortName>
        </alternativeName>
    </domain>
</protein>
<evidence type="ECO:0000256" key="7">
    <source>
        <dbReference type="ARBA" id="ARBA00022840"/>
    </source>
</evidence>
<dbReference type="Gene3D" id="3.30.1130.10">
    <property type="match status" value="1"/>
</dbReference>
<dbReference type="SMART" id="SM00905">
    <property type="entry name" value="FolB"/>
    <property type="match status" value="1"/>
</dbReference>
<dbReference type="InterPro" id="IPR035907">
    <property type="entry name" value="Hppk_sf"/>
</dbReference>
<dbReference type="GO" id="GO:0046654">
    <property type="term" value="P:tetrahydrofolate biosynthetic process"/>
    <property type="evidence" value="ECO:0007669"/>
    <property type="project" value="UniProtKB-UniRule"/>
</dbReference>
<dbReference type="EC" id="2.7.6.3" evidence="9"/>
<accession>A0A9D1DMD1</accession>
<dbReference type="GO" id="GO:0005524">
    <property type="term" value="F:ATP binding"/>
    <property type="evidence" value="ECO:0007669"/>
    <property type="project" value="UniProtKB-KW"/>
</dbReference>
<dbReference type="NCBIfam" id="TIGR01498">
    <property type="entry name" value="folK"/>
    <property type="match status" value="1"/>
</dbReference>
<evidence type="ECO:0000313" key="12">
    <source>
        <dbReference type="Proteomes" id="UP000824238"/>
    </source>
</evidence>
<evidence type="ECO:0000256" key="9">
    <source>
        <dbReference type="RuleBase" id="RU362079"/>
    </source>
</evidence>
<dbReference type="InterPro" id="IPR043133">
    <property type="entry name" value="GTP-CH-I_C/QueF"/>
</dbReference>
<dbReference type="InterPro" id="IPR000550">
    <property type="entry name" value="Hppk"/>
</dbReference>
<comment type="catalytic activity">
    <reaction evidence="9">
        <text>7,8-dihydroneopterin = 6-hydroxymethyl-7,8-dihydropterin + glycolaldehyde</text>
        <dbReference type="Rhea" id="RHEA:10540"/>
        <dbReference type="ChEBI" id="CHEBI:17001"/>
        <dbReference type="ChEBI" id="CHEBI:17071"/>
        <dbReference type="ChEBI" id="CHEBI:44841"/>
        <dbReference type="EC" id="4.1.2.25"/>
    </reaction>
</comment>
<name>A0A9D1DMD1_9FIRM</name>
<dbReference type="Proteomes" id="UP000824238">
    <property type="component" value="Unassembled WGS sequence"/>
</dbReference>
<dbReference type="PANTHER" id="PTHR43071:SF1">
    <property type="entry name" value="2-AMINO-4-HYDROXY-6-HYDROXYMETHYLDIHYDROPTERIDINE PYROPHOSPHOKINASE"/>
    <property type="match status" value="1"/>
</dbReference>
<dbReference type="SUPFAM" id="SSF55620">
    <property type="entry name" value="Tetrahydrobiopterin biosynthesis enzymes-like"/>
    <property type="match status" value="1"/>
</dbReference>
<dbReference type="Pfam" id="PF02152">
    <property type="entry name" value="FolB"/>
    <property type="match status" value="1"/>
</dbReference>
<dbReference type="Gene3D" id="3.30.70.560">
    <property type="entry name" value="7,8-Dihydro-6-hydroxymethylpterin-pyrophosphokinase HPPK"/>
    <property type="match status" value="1"/>
</dbReference>
<dbReference type="GO" id="GO:0003848">
    <property type="term" value="F:2-amino-4-hydroxy-6-hydroxymethyldihydropteridine diphosphokinase activity"/>
    <property type="evidence" value="ECO:0007669"/>
    <property type="project" value="UniProtKB-EC"/>
</dbReference>
<evidence type="ECO:0000256" key="4">
    <source>
        <dbReference type="ARBA" id="ARBA00022679"/>
    </source>
</evidence>
<dbReference type="SUPFAM" id="SSF55083">
    <property type="entry name" value="6-hydroxymethyl-7,8-dihydropterin pyrophosphokinase, HPPK"/>
    <property type="match status" value="1"/>
</dbReference>
<evidence type="ECO:0000313" key="11">
    <source>
        <dbReference type="EMBL" id="HIR55399.1"/>
    </source>
</evidence>
<feature type="domain" description="7,8-dihydro-6-hydroxymethylpterin-pyrophosphokinase" evidence="10">
    <location>
        <begin position="209"/>
        <end position="220"/>
    </location>
</feature>
<comment type="catalytic activity">
    <reaction evidence="1">
        <text>6-hydroxymethyl-7,8-dihydropterin + ATP = (7,8-dihydropterin-6-yl)methyl diphosphate + AMP + H(+)</text>
        <dbReference type="Rhea" id="RHEA:11412"/>
        <dbReference type="ChEBI" id="CHEBI:15378"/>
        <dbReference type="ChEBI" id="CHEBI:30616"/>
        <dbReference type="ChEBI" id="CHEBI:44841"/>
        <dbReference type="ChEBI" id="CHEBI:72950"/>
        <dbReference type="ChEBI" id="CHEBI:456215"/>
        <dbReference type="EC" id="2.7.6.3"/>
    </reaction>
</comment>
<evidence type="ECO:0000256" key="8">
    <source>
        <dbReference type="ARBA" id="ARBA00022909"/>
    </source>
</evidence>
<keyword evidence="6" id="KW-0418">Kinase</keyword>
<keyword evidence="9" id="KW-0456">Lyase</keyword>
<reference evidence="11" key="1">
    <citation type="submission" date="2020-10" db="EMBL/GenBank/DDBJ databases">
        <authorList>
            <person name="Gilroy R."/>
        </authorList>
    </citation>
    <scope>NUCLEOTIDE SEQUENCE</scope>
    <source>
        <strain evidence="11">ChiGjej3B3-7149</strain>
    </source>
</reference>
<evidence type="ECO:0000256" key="1">
    <source>
        <dbReference type="ARBA" id="ARBA00000198"/>
    </source>
</evidence>
<evidence type="ECO:0000256" key="5">
    <source>
        <dbReference type="ARBA" id="ARBA00022741"/>
    </source>
</evidence>
<dbReference type="CDD" id="cd00483">
    <property type="entry name" value="HPPK"/>
    <property type="match status" value="1"/>
</dbReference>
<dbReference type="GO" id="GO:0004150">
    <property type="term" value="F:dihydroneopterin aldolase activity"/>
    <property type="evidence" value="ECO:0007669"/>
    <property type="project" value="UniProtKB-UniRule"/>
</dbReference>
<evidence type="ECO:0000256" key="3">
    <source>
        <dbReference type="ARBA" id="ARBA00009640"/>
    </source>
</evidence>
<sequence length="278" mass="31243">MKGLDEIRIDGLEVFANHGVFPEETRLGQKFLVSMRLYLSTRRAGLGDELAASVHYGEVCEFVTAYLKEHTWKLIEAAAEQTARAVLLRWPLIEGLSFELKKPWAPVGLPLESVSVRIDRRWHRACVALGSNLGDRRAYLEGAVEALRALPDCRVGEVSDFIETKPFGGVEQGNFLNGCLALDTLLYPLELLHELQKIEQAAHRERLIHWGPRTLDLDLLFYEDEILDTPELILPHPGIPERAFVLEPLAQIAPALRHPLLGRTVAELLAALRARPQD</sequence>
<dbReference type="PANTHER" id="PTHR43071">
    <property type="entry name" value="2-AMINO-4-HYDROXY-6-HYDROXYMETHYLDIHYDROPTERIDINE PYROPHOSPHOKINASE"/>
    <property type="match status" value="1"/>
</dbReference>
<organism evidence="11 12">
    <name type="scientific">Candidatus Scatomorpha intestinigallinarum</name>
    <dbReference type="NCBI Taxonomy" id="2840923"/>
    <lineage>
        <taxon>Bacteria</taxon>
        <taxon>Bacillati</taxon>
        <taxon>Bacillota</taxon>
        <taxon>Clostridia</taxon>
        <taxon>Eubacteriales</taxon>
        <taxon>Candidatus Scatomorpha</taxon>
    </lineage>
</organism>
<keyword evidence="5" id="KW-0547">Nucleotide-binding</keyword>
<evidence type="ECO:0000256" key="6">
    <source>
        <dbReference type="ARBA" id="ARBA00022777"/>
    </source>
</evidence>
<dbReference type="NCBIfam" id="TIGR00525">
    <property type="entry name" value="folB"/>
    <property type="match status" value="1"/>
</dbReference>
<keyword evidence="8 9" id="KW-0289">Folate biosynthesis</keyword>
<dbReference type="GO" id="GO:0046656">
    <property type="term" value="P:folic acid biosynthetic process"/>
    <property type="evidence" value="ECO:0007669"/>
    <property type="project" value="UniProtKB-UniRule"/>
</dbReference>
<comment type="similarity">
    <text evidence="9">Belongs to the DHNA family.</text>
</comment>